<keyword evidence="2" id="KW-0012">Acyltransferase</keyword>
<feature type="domain" description="N-acetyltransferase" evidence="1">
    <location>
        <begin position="198"/>
        <end position="353"/>
    </location>
</feature>
<proteinExistence type="predicted"/>
<dbReference type="SUPFAM" id="SSF55729">
    <property type="entry name" value="Acyl-CoA N-acyltransferases (Nat)"/>
    <property type="match status" value="2"/>
</dbReference>
<protein>
    <submittedName>
        <fullName evidence="2">GNAT family N-acetyltransferase</fullName>
        <ecNumber evidence="2">2.3.1.-</ecNumber>
    </submittedName>
</protein>
<keyword evidence="2" id="KW-0808">Transferase</keyword>
<dbReference type="CDD" id="cd04301">
    <property type="entry name" value="NAT_SF"/>
    <property type="match status" value="1"/>
</dbReference>
<dbReference type="AlphaFoldDB" id="A0AAU7DY51"/>
<organism evidence="2">
    <name type="scientific">Jonesiaceae bacterium BS-20</name>
    <dbReference type="NCBI Taxonomy" id="3120821"/>
    <lineage>
        <taxon>Bacteria</taxon>
        <taxon>Bacillati</taxon>
        <taxon>Actinomycetota</taxon>
        <taxon>Actinomycetes</taxon>
        <taxon>Micrococcales</taxon>
        <taxon>Jonesiaceae</taxon>
    </lineage>
</organism>
<gene>
    <name evidence="2" type="ORF">V5R04_07770</name>
</gene>
<dbReference type="PROSITE" id="PS51186">
    <property type="entry name" value="GNAT"/>
    <property type="match status" value="2"/>
</dbReference>
<accession>A0AAU7DY51</accession>
<name>A0AAU7DY51_9MICO</name>
<dbReference type="PANTHER" id="PTHR43072">
    <property type="entry name" value="N-ACETYLTRANSFERASE"/>
    <property type="match status" value="1"/>
</dbReference>
<dbReference type="InterPro" id="IPR016181">
    <property type="entry name" value="Acyl_CoA_acyltransferase"/>
</dbReference>
<dbReference type="InterPro" id="IPR000182">
    <property type="entry name" value="GNAT_dom"/>
</dbReference>
<reference evidence="2" key="1">
    <citation type="submission" date="2024-02" db="EMBL/GenBank/DDBJ databases">
        <title>Tomenella chthoni gen. nov. sp. nov., a member of the family Jonesiaceae isolated from bat guano.</title>
        <authorList>
            <person name="Miller S.L."/>
            <person name="King J."/>
            <person name="Sankaranarayanan K."/>
            <person name="Lawson P.A."/>
        </authorList>
    </citation>
    <scope>NUCLEOTIDE SEQUENCE</scope>
    <source>
        <strain evidence="2">BS-20</strain>
    </source>
</reference>
<dbReference type="EC" id="2.3.1.-" evidence="2"/>
<dbReference type="GO" id="GO:0016747">
    <property type="term" value="F:acyltransferase activity, transferring groups other than amino-acyl groups"/>
    <property type="evidence" value="ECO:0007669"/>
    <property type="project" value="InterPro"/>
</dbReference>
<dbReference type="EMBL" id="CP146203">
    <property type="protein sequence ID" value="XBH23092.1"/>
    <property type="molecule type" value="Genomic_DNA"/>
</dbReference>
<evidence type="ECO:0000259" key="1">
    <source>
        <dbReference type="PROSITE" id="PS51186"/>
    </source>
</evidence>
<sequence length="353" mass="39529">MTGQERPDNMLTPLSQRVEVWPKLPLPDDLGVVWRPLHATDAQRLYELIARAEEADQAHFRTSLVEVQEFFDGDWKNPETQSLVGVDQTGKFVVYGLIEMPPGDTSTRRAYLSGAVHPDSRTVGLGSACARWLTVAAQEHLARIDDAVPGRIATVLEDNAPEHAKIFTELGFTTQRFYRTLRRDLSQELPHIDLEPGLELLPYSEALDEPTRRAHNDAFRDHWGSQPKTSEDWNQGRAMFLPEGTFVVVDTAKLDEDGEPFVVGYLWSSKYEQDWATNGFTSGYIDILGVRRGYRGRKIGVGLLVAVMTQYRALGLQYAELDVDSANPSGALGIYTQLGFEVSSGSTMYSLEY</sequence>
<dbReference type="Gene3D" id="3.40.630.30">
    <property type="match status" value="1"/>
</dbReference>
<evidence type="ECO:0000313" key="2">
    <source>
        <dbReference type="EMBL" id="XBH23092.1"/>
    </source>
</evidence>
<feature type="domain" description="N-acetyltransferase" evidence="1">
    <location>
        <begin position="32"/>
        <end position="199"/>
    </location>
</feature>
<dbReference type="Pfam" id="PF00583">
    <property type="entry name" value="Acetyltransf_1"/>
    <property type="match status" value="1"/>
</dbReference>